<name>A0ABM3M142_BICAN</name>
<feature type="compositionally biased region" description="Polar residues" evidence="1">
    <location>
        <begin position="1"/>
        <end position="21"/>
    </location>
</feature>
<sequence>MSKYVVSSQPRTTAKNNSTEPPLSEVRYDTIKCEECRNDNDQCCFVYFYSLYCGRYRCSGCCDDEKKKRSRPLRIAANNYTVDDVSEDDNITSFIKDDTVYRPTTYSDYNIVHEHSGGVNRGDLAVAGIDYDGHLSGRSRNDHHTGDMSRSTCKPDAGNSGKVHQPGLHSDSANDSETVCYPYGQSVGHASKSHSVNHSSVEDKFGNVCYTVGNNASGDHSSKSHSVDHSGVENKYGNVCYTVGNTGSGDHGVSHSGGTVGHGGHSVADNTHSSSGDHSGGNHGSVDHSSGWGCSGGDTGGDSGGGGGGDTGGDSGGGGGGDSGGGDTGGDSGGGGGGGDD</sequence>
<feature type="region of interest" description="Disordered" evidence="1">
    <location>
        <begin position="251"/>
        <end position="341"/>
    </location>
</feature>
<protein>
    <submittedName>
        <fullName evidence="3 4">Uncharacterized transmembrane protein DDB_G0289901-like</fullName>
    </submittedName>
</protein>
<accession>A0ABM3M142</accession>
<proteinExistence type="predicted"/>
<gene>
    <name evidence="3 4" type="primary">LOC128199463</name>
</gene>
<evidence type="ECO:0000313" key="2">
    <source>
        <dbReference type="Proteomes" id="UP001652582"/>
    </source>
</evidence>
<feature type="compositionally biased region" description="Gly residues" evidence="1">
    <location>
        <begin position="293"/>
        <end position="341"/>
    </location>
</feature>
<organism evidence="2 3">
    <name type="scientific">Bicyclus anynana</name>
    <name type="common">Squinting bush brown butterfly</name>
    <dbReference type="NCBI Taxonomy" id="110368"/>
    <lineage>
        <taxon>Eukaryota</taxon>
        <taxon>Metazoa</taxon>
        <taxon>Ecdysozoa</taxon>
        <taxon>Arthropoda</taxon>
        <taxon>Hexapoda</taxon>
        <taxon>Insecta</taxon>
        <taxon>Pterygota</taxon>
        <taxon>Neoptera</taxon>
        <taxon>Endopterygota</taxon>
        <taxon>Lepidoptera</taxon>
        <taxon>Glossata</taxon>
        <taxon>Ditrysia</taxon>
        <taxon>Papilionoidea</taxon>
        <taxon>Nymphalidae</taxon>
        <taxon>Satyrinae</taxon>
        <taxon>Satyrini</taxon>
        <taxon>Mycalesina</taxon>
        <taxon>Bicyclus</taxon>
    </lineage>
</organism>
<evidence type="ECO:0000313" key="3">
    <source>
        <dbReference type="RefSeq" id="XP_052745051.1"/>
    </source>
</evidence>
<feature type="compositionally biased region" description="Basic and acidic residues" evidence="1">
    <location>
        <begin position="136"/>
        <end position="147"/>
    </location>
</feature>
<keyword evidence="2" id="KW-1185">Reference proteome</keyword>
<feature type="region of interest" description="Disordered" evidence="1">
    <location>
        <begin position="136"/>
        <end position="177"/>
    </location>
</feature>
<feature type="region of interest" description="Disordered" evidence="1">
    <location>
        <begin position="1"/>
        <end position="22"/>
    </location>
</feature>
<reference evidence="3 4" key="1">
    <citation type="submission" date="2025-05" db="UniProtKB">
        <authorList>
            <consortium name="RefSeq"/>
        </authorList>
    </citation>
    <scope>IDENTIFICATION</scope>
</reference>
<evidence type="ECO:0000313" key="4">
    <source>
        <dbReference type="RefSeq" id="XP_052745052.1"/>
    </source>
</evidence>
<evidence type="ECO:0000256" key="1">
    <source>
        <dbReference type="SAM" id="MobiDB-lite"/>
    </source>
</evidence>
<dbReference type="RefSeq" id="XP_052745051.1">
    <property type="nucleotide sequence ID" value="XM_052889091.1"/>
</dbReference>
<dbReference type="RefSeq" id="XP_052745052.1">
    <property type="nucleotide sequence ID" value="XM_052889092.1"/>
</dbReference>
<dbReference type="GeneID" id="128199463"/>
<dbReference type="Proteomes" id="UP001652582">
    <property type="component" value="Chromosome 24"/>
</dbReference>